<proteinExistence type="predicted"/>
<dbReference type="EMBL" id="BAABHS010000043">
    <property type="protein sequence ID" value="GAA4991295.1"/>
    <property type="molecule type" value="Genomic_DNA"/>
</dbReference>
<sequence>MGSFSELMVVRADQSALELKTLRPHLICACAADTSCWHKWHIAGGGWQIVDVSGAHPGASGLLAPLVAETGAPVLVAHLVDSDTAYLEALGPESGAWEGWIEAYFAPEYAADRLVGDALNELADRLAAELPERAKRAVAWAVEAGWAPDYDQVLAAMRAKETFAEDQLMNVLNAMGMPAAG</sequence>
<comment type="caution">
    <text evidence="1">The sequence shown here is derived from an EMBL/GenBank/DDBJ whole genome shotgun (WGS) entry which is preliminary data.</text>
</comment>
<dbReference type="RefSeq" id="WP_345680229.1">
    <property type="nucleotide sequence ID" value="NZ_BAABHS010000043.1"/>
</dbReference>
<organism evidence="1 2">
    <name type="scientific">Yinghuangia aomiensis</name>
    <dbReference type="NCBI Taxonomy" id="676205"/>
    <lineage>
        <taxon>Bacteria</taxon>
        <taxon>Bacillati</taxon>
        <taxon>Actinomycetota</taxon>
        <taxon>Actinomycetes</taxon>
        <taxon>Kitasatosporales</taxon>
        <taxon>Streptomycetaceae</taxon>
        <taxon>Yinghuangia</taxon>
    </lineage>
</organism>
<name>A0ABP9I9D8_9ACTN</name>
<gene>
    <name evidence="1" type="ORF">GCM10023205_74080</name>
</gene>
<evidence type="ECO:0000313" key="2">
    <source>
        <dbReference type="Proteomes" id="UP001500466"/>
    </source>
</evidence>
<keyword evidence="2" id="KW-1185">Reference proteome</keyword>
<protein>
    <submittedName>
        <fullName evidence="1">Uncharacterized protein</fullName>
    </submittedName>
</protein>
<evidence type="ECO:0000313" key="1">
    <source>
        <dbReference type="EMBL" id="GAA4991295.1"/>
    </source>
</evidence>
<reference evidence="2" key="1">
    <citation type="journal article" date="2019" name="Int. J. Syst. Evol. Microbiol.">
        <title>The Global Catalogue of Microorganisms (GCM) 10K type strain sequencing project: providing services to taxonomists for standard genome sequencing and annotation.</title>
        <authorList>
            <consortium name="The Broad Institute Genomics Platform"/>
            <consortium name="The Broad Institute Genome Sequencing Center for Infectious Disease"/>
            <person name="Wu L."/>
            <person name="Ma J."/>
        </authorList>
    </citation>
    <scope>NUCLEOTIDE SEQUENCE [LARGE SCALE GENOMIC DNA]</scope>
    <source>
        <strain evidence="2">JCM 17986</strain>
    </source>
</reference>
<accession>A0ABP9I9D8</accession>
<dbReference type="Proteomes" id="UP001500466">
    <property type="component" value="Unassembled WGS sequence"/>
</dbReference>